<reference evidence="3 4" key="1">
    <citation type="submission" date="2019-09" db="EMBL/GenBank/DDBJ databases">
        <title>Genome sequence of Rhodovastum atsumiense, a diverse member of the Acetobacteraceae family of non-sulfur purple photosynthetic bacteria.</title>
        <authorList>
            <person name="Meyer T."/>
            <person name="Kyndt J."/>
        </authorList>
    </citation>
    <scope>NUCLEOTIDE SEQUENCE [LARGE SCALE GENOMIC DNA]</scope>
    <source>
        <strain evidence="3 4">DSM 21279</strain>
    </source>
</reference>
<sequence>MAVPLPRRHAVTEPALSAPINATCPWSGDPVRPDSLTRYRGHSVGFCNPGCRDKFATAVAQFDAIIAGEAGPTLLRRADLDPTPARLAEAALVIIDAQEEYRSGALPLSGIEAAVERLGALLAAARAAGSPVIHVVHRGRAGGLFDLAGPGGAILAELRPVPGEAVIEKDLPSAFAGTSLHEQLRAAGRPDLLLAGFMTHMCVSTTARAALDLGHRVTLAADATATRALPDPLGGPALAAAEVQRAALASLADRFAIVVPTAALLPA</sequence>
<keyword evidence="4" id="KW-1185">Reference proteome</keyword>
<name>A0A5M6IW76_9PROT</name>
<feature type="domain" description="Isochorismatase-like" evidence="2">
    <location>
        <begin position="90"/>
        <end position="262"/>
    </location>
</feature>
<protein>
    <submittedName>
        <fullName evidence="3">Isochorismatase family protein</fullName>
    </submittedName>
</protein>
<dbReference type="Proteomes" id="UP000325255">
    <property type="component" value="Unassembled WGS sequence"/>
</dbReference>
<dbReference type="AlphaFoldDB" id="A0A5M6IW76"/>
<dbReference type="GO" id="GO:0016787">
    <property type="term" value="F:hydrolase activity"/>
    <property type="evidence" value="ECO:0007669"/>
    <property type="project" value="UniProtKB-KW"/>
</dbReference>
<organism evidence="3 4">
    <name type="scientific">Rhodovastum atsumiense</name>
    <dbReference type="NCBI Taxonomy" id="504468"/>
    <lineage>
        <taxon>Bacteria</taxon>
        <taxon>Pseudomonadati</taxon>
        <taxon>Pseudomonadota</taxon>
        <taxon>Alphaproteobacteria</taxon>
        <taxon>Acetobacterales</taxon>
        <taxon>Acetobacteraceae</taxon>
        <taxon>Rhodovastum</taxon>
    </lineage>
</organism>
<dbReference type="OrthoDB" id="9794942at2"/>
<dbReference type="PANTHER" id="PTHR43540">
    <property type="entry name" value="PEROXYUREIDOACRYLATE/UREIDOACRYLATE AMIDOHYDROLASE-RELATED"/>
    <property type="match status" value="1"/>
</dbReference>
<dbReference type="CDD" id="cd01014">
    <property type="entry name" value="nicotinamidase_related"/>
    <property type="match status" value="1"/>
</dbReference>
<evidence type="ECO:0000313" key="3">
    <source>
        <dbReference type="EMBL" id="KAA5612576.1"/>
    </source>
</evidence>
<dbReference type="PANTHER" id="PTHR43540:SF15">
    <property type="entry name" value="BLR5631 PROTEIN"/>
    <property type="match status" value="1"/>
</dbReference>
<dbReference type="Pfam" id="PF00857">
    <property type="entry name" value="Isochorismatase"/>
    <property type="match status" value="1"/>
</dbReference>
<dbReference type="InterPro" id="IPR036380">
    <property type="entry name" value="Isochorismatase-like_sf"/>
</dbReference>
<accession>A0A5M6IW76</accession>
<evidence type="ECO:0000259" key="2">
    <source>
        <dbReference type="Pfam" id="PF00857"/>
    </source>
</evidence>
<gene>
    <name evidence="3" type="ORF">F1189_08965</name>
</gene>
<dbReference type="SUPFAM" id="SSF52499">
    <property type="entry name" value="Isochorismatase-like hydrolases"/>
    <property type="match status" value="1"/>
</dbReference>
<comment type="caution">
    <text evidence="3">The sequence shown here is derived from an EMBL/GenBank/DDBJ whole genome shotgun (WGS) entry which is preliminary data.</text>
</comment>
<dbReference type="Gene3D" id="3.40.50.850">
    <property type="entry name" value="Isochorismatase-like"/>
    <property type="match status" value="1"/>
</dbReference>
<keyword evidence="1" id="KW-0378">Hydrolase</keyword>
<dbReference type="EMBL" id="VWPK01000011">
    <property type="protein sequence ID" value="KAA5612576.1"/>
    <property type="molecule type" value="Genomic_DNA"/>
</dbReference>
<dbReference type="InterPro" id="IPR050272">
    <property type="entry name" value="Isochorismatase-like_hydrls"/>
</dbReference>
<evidence type="ECO:0000313" key="4">
    <source>
        <dbReference type="Proteomes" id="UP000325255"/>
    </source>
</evidence>
<proteinExistence type="predicted"/>
<evidence type="ECO:0000256" key="1">
    <source>
        <dbReference type="ARBA" id="ARBA00022801"/>
    </source>
</evidence>
<dbReference type="InterPro" id="IPR000868">
    <property type="entry name" value="Isochorismatase-like_dom"/>
</dbReference>